<keyword evidence="4 6" id="KW-0808">Transferase</keyword>
<evidence type="ECO:0000313" key="7">
    <source>
        <dbReference type="EMBL" id="EJZ83115.1"/>
    </source>
</evidence>
<evidence type="ECO:0000256" key="5">
    <source>
        <dbReference type="ARBA" id="ARBA00022691"/>
    </source>
</evidence>
<dbReference type="Proteomes" id="UP000006069">
    <property type="component" value="Unassembled WGS sequence"/>
</dbReference>
<dbReference type="Gene3D" id="3.40.50.150">
    <property type="entry name" value="Vaccinia Virus protein VP39"/>
    <property type="match status" value="1"/>
</dbReference>
<gene>
    <name evidence="6" type="primary">rsmG</name>
    <name evidence="7" type="ORF">HMPREF9451_01628</name>
</gene>
<reference evidence="7 8" key="1">
    <citation type="submission" date="2012-08" db="EMBL/GenBank/DDBJ databases">
        <title>The Genome Sequence of Slackia piriformis YIT 12062.</title>
        <authorList>
            <consortium name="The Broad Institute Genome Sequencing Platform"/>
            <person name="Earl A."/>
            <person name="Ward D."/>
            <person name="Feldgarden M."/>
            <person name="Gevers D."/>
            <person name="Morotomi M."/>
            <person name="Walker B."/>
            <person name="Young S.K."/>
            <person name="Zeng Q."/>
            <person name="Gargeya S."/>
            <person name="Fitzgerald M."/>
            <person name="Haas B."/>
            <person name="Abouelleil A."/>
            <person name="Alvarado L."/>
            <person name="Arachchi H.M."/>
            <person name="Berlin A.M."/>
            <person name="Chapman S.B."/>
            <person name="Goldberg J."/>
            <person name="Griggs A."/>
            <person name="Gujja S."/>
            <person name="Hansen M."/>
            <person name="Howarth C."/>
            <person name="Imamovic A."/>
            <person name="Larimer J."/>
            <person name="McCowen C."/>
            <person name="Montmayeur A."/>
            <person name="Murphy C."/>
            <person name="Neiman D."/>
            <person name="Pearson M."/>
            <person name="Priest M."/>
            <person name="Roberts A."/>
            <person name="Saif S."/>
            <person name="Shea T."/>
            <person name="Sisk P."/>
            <person name="Sykes S."/>
            <person name="Wortman J."/>
            <person name="Nusbaum C."/>
            <person name="Birren B."/>
        </authorList>
    </citation>
    <scope>NUCLEOTIDE SEQUENCE [LARGE SCALE GENOMIC DNA]</scope>
    <source>
        <strain evidence="7 8">YIT 12062</strain>
    </source>
</reference>
<dbReference type="HAMAP" id="MF_00074">
    <property type="entry name" value="16SrRNA_methyltr_G"/>
    <property type="match status" value="1"/>
</dbReference>
<keyword evidence="3 6" id="KW-0489">Methyltransferase</keyword>
<evidence type="ECO:0000256" key="4">
    <source>
        <dbReference type="ARBA" id="ARBA00022679"/>
    </source>
</evidence>
<evidence type="ECO:0000256" key="6">
    <source>
        <dbReference type="HAMAP-Rule" id="MF_00074"/>
    </source>
</evidence>
<dbReference type="NCBIfam" id="TIGR00138">
    <property type="entry name" value="rsmG_gidB"/>
    <property type="match status" value="1"/>
</dbReference>
<proteinExistence type="inferred from homology"/>
<dbReference type="AlphaFoldDB" id="K0Z6U6"/>
<keyword evidence="2 6" id="KW-0698">rRNA processing</keyword>
<comment type="caution">
    <text evidence="6">Lacks conserved residue(s) required for the propagation of feature annotation.</text>
</comment>
<evidence type="ECO:0000256" key="1">
    <source>
        <dbReference type="ARBA" id="ARBA00022490"/>
    </source>
</evidence>
<comment type="similarity">
    <text evidence="6">Belongs to the methyltransferase superfamily. RNA methyltransferase RsmG family.</text>
</comment>
<accession>K0Z6U6</accession>
<feature type="binding site" evidence="6">
    <location>
        <begin position="127"/>
        <end position="128"/>
    </location>
    <ligand>
        <name>S-adenosyl-L-methionine</name>
        <dbReference type="ChEBI" id="CHEBI:59789"/>
    </ligand>
</feature>
<dbReference type="EMBL" id="ADMD01000009">
    <property type="protein sequence ID" value="EJZ83115.1"/>
    <property type="molecule type" value="Genomic_DNA"/>
</dbReference>
<feature type="binding site" evidence="6">
    <location>
        <position position="81"/>
    </location>
    <ligand>
        <name>S-adenosyl-L-methionine</name>
        <dbReference type="ChEBI" id="CHEBI:59789"/>
    </ligand>
</feature>
<evidence type="ECO:0000313" key="8">
    <source>
        <dbReference type="Proteomes" id="UP000006069"/>
    </source>
</evidence>
<sequence length="237" mass="25867">MGRLAELMKGYHGIEVKEDRERLLMDDLHAIMDVNKTMNLTRILSEEGGIVLHLEDSLTGLPYIGDAPEGLYADLGTGGGFPGIPLCIMTGRKTLLVDSVKKKVAALDGVAGNLGLGDLIDVYAGRIEDLAKERKGQFSVLTARALSSLPSLMELASPLLKKGGRLICYKAQPTGEEIENALGIQEIVGLRLECDQTFRLSDDSTRRIFVFEKTGAPRIKLPRRIGLAQKDPLRPRS</sequence>
<dbReference type="PANTHER" id="PTHR31760">
    <property type="entry name" value="S-ADENOSYL-L-METHIONINE-DEPENDENT METHYLTRANSFERASES SUPERFAMILY PROTEIN"/>
    <property type="match status" value="1"/>
</dbReference>
<dbReference type="GO" id="GO:0005829">
    <property type="term" value="C:cytosol"/>
    <property type="evidence" value="ECO:0007669"/>
    <property type="project" value="TreeGrafter"/>
</dbReference>
<dbReference type="EC" id="2.1.1.-" evidence="6"/>
<dbReference type="HOGENOM" id="CLU_065341_0_2_11"/>
<keyword evidence="8" id="KW-1185">Reference proteome</keyword>
<dbReference type="SUPFAM" id="SSF53335">
    <property type="entry name" value="S-adenosyl-L-methionine-dependent methyltransferases"/>
    <property type="match status" value="1"/>
</dbReference>
<dbReference type="CDD" id="cd02440">
    <property type="entry name" value="AdoMet_MTases"/>
    <property type="match status" value="1"/>
</dbReference>
<feature type="binding site" evidence="6">
    <location>
        <position position="144"/>
    </location>
    <ligand>
        <name>S-adenosyl-L-methionine</name>
        <dbReference type="ChEBI" id="CHEBI:59789"/>
    </ligand>
</feature>
<comment type="subcellular location">
    <subcellularLocation>
        <location evidence="6">Cytoplasm</location>
    </subcellularLocation>
</comment>
<keyword evidence="5 6" id="KW-0949">S-adenosyl-L-methionine</keyword>
<dbReference type="PANTHER" id="PTHR31760:SF0">
    <property type="entry name" value="S-ADENOSYL-L-METHIONINE-DEPENDENT METHYLTRANSFERASES SUPERFAMILY PROTEIN"/>
    <property type="match status" value="1"/>
</dbReference>
<evidence type="ECO:0000256" key="3">
    <source>
        <dbReference type="ARBA" id="ARBA00022603"/>
    </source>
</evidence>
<dbReference type="RefSeq" id="WP_009139813.1">
    <property type="nucleotide sequence ID" value="NZ_JH815199.1"/>
</dbReference>
<dbReference type="InterPro" id="IPR029063">
    <property type="entry name" value="SAM-dependent_MTases_sf"/>
</dbReference>
<dbReference type="Pfam" id="PF02527">
    <property type="entry name" value="GidB"/>
    <property type="match status" value="1"/>
</dbReference>
<keyword evidence="1 6" id="KW-0963">Cytoplasm</keyword>
<comment type="function">
    <text evidence="6">Specifically methylates the N7 position of a guanine in 16S rRNA.</text>
</comment>
<comment type="caution">
    <text evidence="7">The sequence shown here is derived from an EMBL/GenBank/DDBJ whole genome shotgun (WGS) entry which is preliminary data.</text>
</comment>
<dbReference type="PATRIC" id="fig|742818.3.peg.1712"/>
<dbReference type="InParanoid" id="K0Z6U6"/>
<protein>
    <recommendedName>
        <fullName evidence="6">Ribosomal RNA small subunit methyltransferase G</fullName>
        <ecNumber evidence="6">2.1.1.-</ecNumber>
    </recommendedName>
    <alternativeName>
        <fullName evidence="6">16S rRNA 7-methylguanosine methyltransferase</fullName>
        <shortName evidence="6">16S rRNA m7G methyltransferase</shortName>
    </alternativeName>
</protein>
<organism evidence="7 8">
    <name type="scientific">Slackia piriformis YIT 12062</name>
    <dbReference type="NCBI Taxonomy" id="742818"/>
    <lineage>
        <taxon>Bacteria</taxon>
        <taxon>Bacillati</taxon>
        <taxon>Actinomycetota</taxon>
        <taxon>Coriobacteriia</taxon>
        <taxon>Eggerthellales</taxon>
        <taxon>Eggerthellaceae</taxon>
        <taxon>Slackia</taxon>
    </lineage>
</organism>
<name>K0Z6U6_9ACTN</name>
<evidence type="ECO:0000256" key="2">
    <source>
        <dbReference type="ARBA" id="ARBA00022552"/>
    </source>
</evidence>
<dbReference type="OrthoDB" id="9808773at2"/>
<dbReference type="eggNOG" id="COG0357">
    <property type="taxonomic scope" value="Bacteria"/>
</dbReference>
<dbReference type="GO" id="GO:0070043">
    <property type="term" value="F:rRNA (guanine-N7-)-methyltransferase activity"/>
    <property type="evidence" value="ECO:0007669"/>
    <property type="project" value="UniProtKB-UniRule"/>
</dbReference>
<dbReference type="InterPro" id="IPR003682">
    <property type="entry name" value="rRNA_ssu_MeTfrase_G"/>
</dbReference>
<feature type="binding site" evidence="6">
    <location>
        <position position="76"/>
    </location>
    <ligand>
        <name>S-adenosyl-L-methionine</name>
        <dbReference type="ChEBI" id="CHEBI:59789"/>
    </ligand>
</feature>